<dbReference type="CDD" id="cd06849">
    <property type="entry name" value="lipoyl_domain"/>
    <property type="match status" value="1"/>
</dbReference>
<dbReference type="PROSITE" id="PS00189">
    <property type="entry name" value="LIPOYL"/>
    <property type="match status" value="1"/>
</dbReference>
<evidence type="ECO:0000259" key="5">
    <source>
        <dbReference type="PROSITE" id="PS50968"/>
    </source>
</evidence>
<keyword evidence="2" id="KW-0808">Transferase</keyword>
<dbReference type="PANTHER" id="PTHR43178">
    <property type="entry name" value="DIHYDROLIPOAMIDE ACETYLTRANSFERASE COMPONENT OF PYRUVATE DEHYDROGENASE COMPLEX"/>
    <property type="match status" value="1"/>
</dbReference>
<evidence type="ECO:0000313" key="6">
    <source>
        <dbReference type="EMBL" id="GAA1518954.1"/>
    </source>
</evidence>
<dbReference type="RefSeq" id="WP_181410959.1">
    <property type="nucleotide sequence ID" value="NZ_BAAAOR010000017.1"/>
</dbReference>
<dbReference type="InterPro" id="IPR000089">
    <property type="entry name" value="Biotin_lipoyl"/>
</dbReference>
<dbReference type="PANTHER" id="PTHR43178:SF5">
    <property type="entry name" value="LIPOAMIDE ACYLTRANSFERASE COMPONENT OF BRANCHED-CHAIN ALPHA-KETO ACID DEHYDROGENASE COMPLEX, MITOCHONDRIAL"/>
    <property type="match status" value="1"/>
</dbReference>
<evidence type="ECO:0000256" key="3">
    <source>
        <dbReference type="ARBA" id="ARBA00022823"/>
    </source>
</evidence>
<keyword evidence="7" id="KW-1185">Reference proteome</keyword>
<dbReference type="Proteomes" id="UP001500842">
    <property type="component" value="Unassembled WGS sequence"/>
</dbReference>
<dbReference type="EMBL" id="BAAAOR010000017">
    <property type="protein sequence ID" value="GAA1518954.1"/>
    <property type="molecule type" value="Genomic_DNA"/>
</dbReference>
<comment type="cofactor">
    <cofactor evidence="1">
        <name>(R)-lipoate</name>
        <dbReference type="ChEBI" id="CHEBI:83088"/>
    </cofactor>
</comment>
<dbReference type="InterPro" id="IPR011053">
    <property type="entry name" value="Single_hybrid_motif"/>
</dbReference>
<evidence type="ECO:0000256" key="1">
    <source>
        <dbReference type="ARBA" id="ARBA00001938"/>
    </source>
</evidence>
<accession>A0ABN2AGF6</accession>
<dbReference type="InterPro" id="IPR050743">
    <property type="entry name" value="2-oxoacid_DH_E2_comp"/>
</dbReference>
<dbReference type="Gene3D" id="2.40.50.100">
    <property type="match status" value="1"/>
</dbReference>
<proteinExistence type="predicted"/>
<gene>
    <name evidence="6" type="ORF">GCM10009788_23690</name>
</gene>
<dbReference type="SUPFAM" id="SSF51230">
    <property type="entry name" value="Single hybrid motif"/>
    <property type="match status" value="1"/>
</dbReference>
<comment type="caution">
    <text evidence="6">The sequence shown here is derived from an EMBL/GenBank/DDBJ whole genome shotgun (WGS) entry which is preliminary data.</text>
</comment>
<dbReference type="InterPro" id="IPR003016">
    <property type="entry name" value="2-oxoA_DH_lipoyl-BS"/>
</dbReference>
<dbReference type="Pfam" id="PF00364">
    <property type="entry name" value="Biotin_lipoyl"/>
    <property type="match status" value="1"/>
</dbReference>
<evidence type="ECO:0000313" key="7">
    <source>
        <dbReference type="Proteomes" id="UP001500842"/>
    </source>
</evidence>
<feature type="domain" description="Lipoyl-binding" evidence="5">
    <location>
        <begin position="4"/>
        <end position="79"/>
    </location>
</feature>
<sequence length="82" mass="8744">MSTIFELCLPEVGEGVTEAFVAVWLKDVGDPVVAGDPVLEVMTDKANIDVPSPVSGTLKEQRFAEEARVEVGEIVAVIEVTT</sequence>
<keyword evidence="3" id="KW-0450">Lipoyl</keyword>
<organism evidence="6 7">
    <name type="scientific">Nocardioides humi</name>
    <dbReference type="NCBI Taxonomy" id="449461"/>
    <lineage>
        <taxon>Bacteria</taxon>
        <taxon>Bacillati</taxon>
        <taxon>Actinomycetota</taxon>
        <taxon>Actinomycetes</taxon>
        <taxon>Propionibacteriales</taxon>
        <taxon>Nocardioidaceae</taxon>
        <taxon>Nocardioides</taxon>
    </lineage>
</organism>
<protein>
    <recommendedName>
        <fullName evidence="5">Lipoyl-binding domain-containing protein</fullName>
    </recommendedName>
</protein>
<keyword evidence="4" id="KW-0012">Acyltransferase</keyword>
<evidence type="ECO:0000256" key="2">
    <source>
        <dbReference type="ARBA" id="ARBA00022679"/>
    </source>
</evidence>
<evidence type="ECO:0000256" key="4">
    <source>
        <dbReference type="ARBA" id="ARBA00023315"/>
    </source>
</evidence>
<name>A0ABN2AGF6_9ACTN</name>
<reference evidence="6 7" key="1">
    <citation type="journal article" date="2019" name="Int. J. Syst. Evol. Microbiol.">
        <title>The Global Catalogue of Microorganisms (GCM) 10K type strain sequencing project: providing services to taxonomists for standard genome sequencing and annotation.</title>
        <authorList>
            <consortium name="The Broad Institute Genomics Platform"/>
            <consortium name="The Broad Institute Genome Sequencing Center for Infectious Disease"/>
            <person name="Wu L."/>
            <person name="Ma J."/>
        </authorList>
    </citation>
    <scope>NUCLEOTIDE SEQUENCE [LARGE SCALE GENOMIC DNA]</scope>
    <source>
        <strain evidence="6 7">JCM 14942</strain>
    </source>
</reference>
<dbReference type="PROSITE" id="PS50968">
    <property type="entry name" value="BIOTINYL_LIPOYL"/>
    <property type="match status" value="1"/>
</dbReference>